<dbReference type="SUPFAM" id="SSF57850">
    <property type="entry name" value="RING/U-box"/>
    <property type="match status" value="1"/>
</dbReference>
<keyword evidence="6" id="KW-1185">Reference proteome</keyword>
<dbReference type="PANTHER" id="PTHR31150">
    <property type="entry name" value="EXPRESSED PROTEIN"/>
    <property type="match status" value="1"/>
</dbReference>
<organism evidence="5 6">
    <name type="scientific">Helianthus annuus</name>
    <name type="common">Common sunflower</name>
    <dbReference type="NCBI Taxonomy" id="4232"/>
    <lineage>
        <taxon>Eukaryota</taxon>
        <taxon>Viridiplantae</taxon>
        <taxon>Streptophyta</taxon>
        <taxon>Embryophyta</taxon>
        <taxon>Tracheophyta</taxon>
        <taxon>Spermatophyta</taxon>
        <taxon>Magnoliopsida</taxon>
        <taxon>eudicotyledons</taxon>
        <taxon>Gunneridae</taxon>
        <taxon>Pentapetalae</taxon>
        <taxon>asterids</taxon>
        <taxon>campanulids</taxon>
        <taxon>Asterales</taxon>
        <taxon>Asteraceae</taxon>
        <taxon>Asteroideae</taxon>
        <taxon>Heliantheae alliance</taxon>
        <taxon>Heliantheae</taxon>
        <taxon>Helianthus</taxon>
    </lineage>
</organism>
<dbReference type="Gramene" id="mRNA:HanXRQr2_Chr02g0049101">
    <property type="protein sequence ID" value="mRNA:HanXRQr2_Chr02g0049101"/>
    <property type="gene ID" value="HanXRQr2_Chr02g0049101"/>
</dbReference>
<reference evidence="4" key="3">
    <citation type="submission" date="2020-06" db="EMBL/GenBank/DDBJ databases">
        <title>Helianthus annuus Genome sequencing and assembly Release 2.</title>
        <authorList>
            <person name="Gouzy J."/>
            <person name="Langlade N."/>
            <person name="Munos S."/>
        </authorList>
    </citation>
    <scope>NUCLEOTIDE SEQUENCE</scope>
    <source>
        <tissue evidence="4">Leaves</tissue>
    </source>
</reference>
<feature type="domain" description="RING-type" evidence="3">
    <location>
        <begin position="655"/>
        <end position="710"/>
    </location>
</feature>
<dbReference type="PROSITE" id="PS50089">
    <property type="entry name" value="ZF_RING_2"/>
    <property type="match status" value="1"/>
</dbReference>
<feature type="region of interest" description="Disordered" evidence="2">
    <location>
        <begin position="1"/>
        <end position="66"/>
    </location>
</feature>
<evidence type="ECO:0000313" key="4">
    <source>
        <dbReference type="EMBL" id="KAF5817103.1"/>
    </source>
</evidence>
<dbReference type="PANTHER" id="PTHR31150:SF19">
    <property type="entry name" value="RING-TYPE DOMAIN-CONTAINING PROTEIN"/>
    <property type="match status" value="1"/>
</dbReference>
<dbReference type="InterPro" id="IPR001841">
    <property type="entry name" value="Znf_RING"/>
</dbReference>
<evidence type="ECO:0000256" key="1">
    <source>
        <dbReference type="PROSITE-ProRule" id="PRU00175"/>
    </source>
</evidence>
<dbReference type="InParanoid" id="A0A251VDV9"/>
<feature type="region of interest" description="Disordered" evidence="2">
    <location>
        <begin position="191"/>
        <end position="210"/>
    </location>
</feature>
<evidence type="ECO:0000313" key="5">
    <source>
        <dbReference type="EMBL" id="OTG33336.1"/>
    </source>
</evidence>
<proteinExistence type="predicted"/>
<sequence>MVPTPNPLKLSSSPKSAKKHTISLSINNSHHHSEQSNLMMGNNKTNEKGKAPVSADSASSRGISPPSSLTILDGNIDEDAFDSLLSLTYADLEDFHRSLSQELPETVPNPSGYSTNSNSFQNPQINMSSNTVNTNVQRVSSLPDWNMSWGQQSVNQPVHTRNNAGFSQSQSGIQGNFADNGFLSLRLGGTEESVSRSQAGSRDSSDKLKETASNELNMAWAWGQTLDAGFMGFHSNNNGLSNQFCRENRMNSTNNEVEFLGSLKEAVSTELKMVHGRQATGQSSGQSSTAGFMGFHSNSTGSSDQFSNMDGMNLTNNIIQIQQNDSRNIRSGDLNQYRAFIGNQPVHSGTIGGHSAQIINSQQHNLNKPSEFEKPSPSISYARSIIANKPSYAGQVISQNATPNQVVGVGSNMFSQRTAGAQVSWGESGPAGIDEPFPKRLGVEFNVRNSLQSNQRHLSPMGTSFQTTSTGQACQFPDKGLTRLTDHVLRPSVGRTDGAPVSYPINSQQPFFAHGQSHNAPIQLAKDPQGVLSANASTVIGQSQKPDLHNRPHHKRSAVVPHPDSRWVQRQKINHPTIHHSNTLKSSIPVTTTQVHPSIPGGPRTQPAGPVAARTRPVIPIVRPRVPVTSTAPAAISRITSKDPEATPKLSGYKCYLCKRDLALTSEGAVYQPAAPPPVAILPCGHSFHDQCLQNITPDDQAKDPPCIPCAIGEQ</sequence>
<keyword evidence="1" id="KW-0479">Metal-binding</keyword>
<reference evidence="5" key="2">
    <citation type="submission" date="2017-02" db="EMBL/GenBank/DDBJ databases">
        <title>Sunflower complete genome.</title>
        <authorList>
            <person name="Langlade N."/>
            <person name="Munos S."/>
        </authorList>
    </citation>
    <scope>NUCLEOTIDE SEQUENCE [LARGE SCALE GENOMIC DNA]</scope>
    <source>
        <tissue evidence="5">Leaves</tissue>
    </source>
</reference>
<evidence type="ECO:0000259" key="3">
    <source>
        <dbReference type="PROSITE" id="PS50089"/>
    </source>
</evidence>
<dbReference type="AlphaFoldDB" id="A0A251VDV9"/>
<dbReference type="EMBL" id="MNCJ02000317">
    <property type="protein sequence ID" value="KAF5817103.1"/>
    <property type="molecule type" value="Genomic_DNA"/>
</dbReference>
<feature type="region of interest" description="Disordered" evidence="2">
    <location>
        <begin position="590"/>
        <end position="611"/>
    </location>
</feature>
<dbReference type="EMBL" id="CM007891">
    <property type="protein sequence ID" value="OTG33336.1"/>
    <property type="molecule type" value="Genomic_DNA"/>
</dbReference>
<dbReference type="OrthoDB" id="1887047at2759"/>
<dbReference type="GO" id="GO:0008270">
    <property type="term" value="F:zinc ion binding"/>
    <property type="evidence" value="ECO:0007669"/>
    <property type="project" value="UniProtKB-KW"/>
</dbReference>
<keyword evidence="1" id="KW-0863">Zinc-finger</keyword>
<protein>
    <submittedName>
        <fullName evidence="5">Putative zinc finger, RING/FYVE/PHD-type</fullName>
    </submittedName>
    <submittedName>
        <fullName evidence="4">Transcription factor C2H2 family</fullName>
    </submittedName>
</protein>
<feature type="compositionally biased region" description="Low complexity" evidence="2">
    <location>
        <begin position="57"/>
        <end position="66"/>
    </location>
</feature>
<accession>A0A251VDV9</accession>
<feature type="compositionally biased region" description="Polar residues" evidence="2">
    <location>
        <begin position="35"/>
        <end position="44"/>
    </location>
</feature>
<evidence type="ECO:0000313" key="6">
    <source>
        <dbReference type="Proteomes" id="UP000215914"/>
    </source>
</evidence>
<gene>
    <name evidence="5" type="ORF">HannXRQ_Chr02g0033611</name>
    <name evidence="4" type="ORF">HanXRQr2_Chr02g0049101</name>
</gene>
<evidence type="ECO:0000256" key="2">
    <source>
        <dbReference type="SAM" id="MobiDB-lite"/>
    </source>
</evidence>
<keyword evidence="1" id="KW-0862">Zinc</keyword>
<dbReference type="Proteomes" id="UP000215914">
    <property type="component" value="Chromosome 2"/>
</dbReference>
<reference evidence="4 6" key="1">
    <citation type="journal article" date="2017" name="Nature">
        <title>The sunflower genome provides insights into oil metabolism, flowering and Asterid evolution.</title>
        <authorList>
            <person name="Badouin H."/>
            <person name="Gouzy J."/>
            <person name="Grassa C.J."/>
            <person name="Murat F."/>
            <person name="Staton S.E."/>
            <person name="Cottret L."/>
            <person name="Lelandais-Briere C."/>
            <person name="Owens G.L."/>
            <person name="Carrere S."/>
            <person name="Mayjonade B."/>
            <person name="Legrand L."/>
            <person name="Gill N."/>
            <person name="Kane N.C."/>
            <person name="Bowers J.E."/>
            <person name="Hubner S."/>
            <person name="Bellec A."/>
            <person name="Berard A."/>
            <person name="Berges H."/>
            <person name="Blanchet N."/>
            <person name="Boniface M.C."/>
            <person name="Brunel D."/>
            <person name="Catrice O."/>
            <person name="Chaidir N."/>
            <person name="Claudel C."/>
            <person name="Donnadieu C."/>
            <person name="Faraut T."/>
            <person name="Fievet G."/>
            <person name="Helmstetter N."/>
            <person name="King M."/>
            <person name="Knapp S.J."/>
            <person name="Lai Z."/>
            <person name="Le Paslier M.C."/>
            <person name="Lippi Y."/>
            <person name="Lorenzon L."/>
            <person name="Mandel J.R."/>
            <person name="Marage G."/>
            <person name="Marchand G."/>
            <person name="Marquand E."/>
            <person name="Bret-Mestries E."/>
            <person name="Morien E."/>
            <person name="Nambeesan S."/>
            <person name="Nguyen T."/>
            <person name="Pegot-Espagnet P."/>
            <person name="Pouilly N."/>
            <person name="Raftis F."/>
            <person name="Sallet E."/>
            <person name="Schiex T."/>
            <person name="Thomas J."/>
            <person name="Vandecasteele C."/>
            <person name="Vares D."/>
            <person name="Vear F."/>
            <person name="Vautrin S."/>
            <person name="Crespi M."/>
            <person name="Mangin B."/>
            <person name="Burke J.M."/>
            <person name="Salse J."/>
            <person name="Munos S."/>
            <person name="Vincourt P."/>
            <person name="Rieseberg L.H."/>
            <person name="Langlade N.B."/>
        </authorList>
    </citation>
    <scope>NUCLEOTIDE SEQUENCE [LARGE SCALE GENOMIC DNA]</scope>
    <source>
        <strain evidence="6">cv. SF193</strain>
        <tissue evidence="4">Leaves</tissue>
    </source>
</reference>
<name>A0A251VDV9_HELAN</name>